<proteinExistence type="inferred from homology"/>
<organism evidence="8">
    <name type="scientific">uncultured Acetothermia bacterium</name>
    <dbReference type="NCBI Taxonomy" id="236499"/>
    <lineage>
        <taxon>Bacteria</taxon>
        <taxon>Candidatus Bipolaricaulota</taxon>
        <taxon>environmental samples</taxon>
    </lineage>
</organism>
<dbReference type="GO" id="GO:0000455">
    <property type="term" value="P:enzyme-directed rRNA pseudouridine synthesis"/>
    <property type="evidence" value="ECO:0007669"/>
    <property type="project" value="UniProtKB-ARBA"/>
</dbReference>
<evidence type="ECO:0000256" key="2">
    <source>
        <dbReference type="ARBA" id="ARBA00023235"/>
    </source>
</evidence>
<comment type="similarity">
    <text evidence="1 5">Belongs to the pseudouridine synthase RluA family.</text>
</comment>
<keyword evidence="2 5" id="KW-0413">Isomerase</keyword>
<evidence type="ECO:0000256" key="6">
    <source>
        <dbReference type="SAM" id="MobiDB-lite"/>
    </source>
</evidence>
<dbReference type="InterPro" id="IPR020103">
    <property type="entry name" value="PsdUridine_synth_cat_dom_sf"/>
</dbReference>
<feature type="active site" evidence="3">
    <location>
        <position position="139"/>
    </location>
</feature>
<comment type="function">
    <text evidence="5">Responsible for synthesis of pseudouridine from uracil.</text>
</comment>
<dbReference type="SMART" id="SM00363">
    <property type="entry name" value="S4"/>
    <property type="match status" value="1"/>
</dbReference>
<dbReference type="InterPro" id="IPR050188">
    <property type="entry name" value="RluA_PseudoU_synthase"/>
</dbReference>
<feature type="region of interest" description="Disordered" evidence="6">
    <location>
        <begin position="309"/>
        <end position="337"/>
    </location>
</feature>
<dbReference type="Gene3D" id="3.10.290.10">
    <property type="entry name" value="RNA-binding S4 domain"/>
    <property type="match status" value="1"/>
</dbReference>
<dbReference type="PROSITE" id="PS01129">
    <property type="entry name" value="PSI_RLU"/>
    <property type="match status" value="1"/>
</dbReference>
<dbReference type="EMBL" id="AP011682">
    <property type="protein sequence ID" value="BAL54254.1"/>
    <property type="molecule type" value="Genomic_DNA"/>
</dbReference>
<dbReference type="InterPro" id="IPR006224">
    <property type="entry name" value="PsdUridine_synth_RluA-like_CS"/>
</dbReference>
<dbReference type="PROSITE" id="PS50889">
    <property type="entry name" value="S4"/>
    <property type="match status" value="1"/>
</dbReference>
<dbReference type="SUPFAM" id="SSF55120">
    <property type="entry name" value="Pseudouridine synthase"/>
    <property type="match status" value="1"/>
</dbReference>
<feature type="domain" description="RNA-binding S4" evidence="7">
    <location>
        <begin position="14"/>
        <end position="79"/>
    </location>
</feature>
<evidence type="ECO:0000256" key="5">
    <source>
        <dbReference type="RuleBase" id="RU362028"/>
    </source>
</evidence>
<dbReference type="PANTHER" id="PTHR21600:SF44">
    <property type="entry name" value="RIBOSOMAL LARGE SUBUNIT PSEUDOURIDINE SYNTHASE D"/>
    <property type="match status" value="1"/>
</dbReference>
<dbReference type="NCBIfam" id="TIGR00005">
    <property type="entry name" value="rluA_subfam"/>
    <property type="match status" value="1"/>
</dbReference>
<dbReference type="CDD" id="cd02869">
    <property type="entry name" value="PseudoU_synth_RluA_like"/>
    <property type="match status" value="1"/>
</dbReference>
<evidence type="ECO:0000313" key="8">
    <source>
        <dbReference type="EMBL" id="BAL54254.1"/>
    </source>
</evidence>
<evidence type="ECO:0000256" key="3">
    <source>
        <dbReference type="PIRSR" id="PIRSR606225-1"/>
    </source>
</evidence>
<sequence>MLYRFRVPADGTDRRLDLWVLEQLDDPTLTRSRLQALIKAGAVRLNGQRARAGLRLRPNDLIEIELPDKPPHTTVEPEPFTLPVLYEDSHIIAIDKPSGMVVYPAAGHPNGTVINQLLSHCALASFGAPQRPGIVHRLDEGTSGVLLVAKSDAAYLRLVEQFKNREIEKLYLALVWGHIVEDEGRIEGAIARDPVRRQRMKILSHGKPAITEFRVLARFPQTTLLTVRPLTGRTHQIRVHLSAIGHPVVGDDVYGREKLRERSRLMLHAWQVKLAHPITGERLELTAPLPPEFAALYPAPRDQHIIEQRPVGEGHPAVEHRASDLDEQRAGGEDDDH</sequence>
<dbReference type="EC" id="5.4.99.-" evidence="5"/>
<reference evidence="8" key="1">
    <citation type="journal article" date="2005" name="Environ. Microbiol.">
        <title>Genetic and functional properties of uncultivated thermophilic crenarchaeotes from a subsurface gold mine as revealed by analysis of genome fragments.</title>
        <authorList>
            <person name="Nunoura T."/>
            <person name="Hirayama H."/>
            <person name="Takami H."/>
            <person name="Oida H."/>
            <person name="Nishi S."/>
            <person name="Shimamura S."/>
            <person name="Suzuki Y."/>
            <person name="Inagaki F."/>
            <person name="Takai K."/>
            <person name="Nealson K.H."/>
            <person name="Horikoshi K."/>
        </authorList>
    </citation>
    <scope>NUCLEOTIDE SEQUENCE</scope>
</reference>
<dbReference type="InterPro" id="IPR006145">
    <property type="entry name" value="PsdUridine_synth_RsuA/RluA"/>
</dbReference>
<dbReference type="PANTHER" id="PTHR21600">
    <property type="entry name" value="MITOCHONDRIAL RNA PSEUDOURIDINE SYNTHASE"/>
    <property type="match status" value="1"/>
</dbReference>
<keyword evidence="4" id="KW-0694">RNA-binding</keyword>
<dbReference type="CDD" id="cd00165">
    <property type="entry name" value="S4"/>
    <property type="match status" value="1"/>
</dbReference>
<reference evidence="8" key="2">
    <citation type="journal article" date="2012" name="PLoS ONE">
        <title>A Deeply Branching Thermophilic Bacterium with an Ancient Acetyl-CoA Pathway Dominates a Subsurface Ecosystem.</title>
        <authorList>
            <person name="Takami H."/>
            <person name="Noguchi H."/>
            <person name="Takaki Y."/>
            <person name="Uchiyama I."/>
            <person name="Toyoda A."/>
            <person name="Nishi S."/>
            <person name="Chee G.-J."/>
            <person name="Arai W."/>
            <person name="Nunoura T."/>
            <person name="Itoh T."/>
            <person name="Hattori M."/>
            <person name="Takai K."/>
        </authorList>
    </citation>
    <scope>NUCLEOTIDE SEQUENCE</scope>
</reference>
<gene>
    <name evidence="8" type="ORF">HGMM_F13G06C37</name>
</gene>
<evidence type="ECO:0000256" key="4">
    <source>
        <dbReference type="PROSITE-ProRule" id="PRU00182"/>
    </source>
</evidence>
<dbReference type="SUPFAM" id="SSF55174">
    <property type="entry name" value="Alpha-L RNA-binding motif"/>
    <property type="match status" value="1"/>
</dbReference>
<evidence type="ECO:0000259" key="7">
    <source>
        <dbReference type="SMART" id="SM00363"/>
    </source>
</evidence>
<dbReference type="GO" id="GO:0003723">
    <property type="term" value="F:RNA binding"/>
    <property type="evidence" value="ECO:0007669"/>
    <property type="project" value="UniProtKB-KW"/>
</dbReference>
<dbReference type="InterPro" id="IPR006225">
    <property type="entry name" value="PsdUridine_synth_RluC/D"/>
</dbReference>
<dbReference type="GO" id="GO:0120159">
    <property type="term" value="F:rRNA pseudouridine synthase activity"/>
    <property type="evidence" value="ECO:0007669"/>
    <property type="project" value="UniProtKB-ARBA"/>
</dbReference>
<dbReference type="InterPro" id="IPR002942">
    <property type="entry name" value="S4_RNA-bd"/>
</dbReference>
<name>H5SDL8_9BACT</name>
<dbReference type="Pfam" id="PF01479">
    <property type="entry name" value="S4"/>
    <property type="match status" value="1"/>
</dbReference>
<dbReference type="AlphaFoldDB" id="H5SDL8"/>
<dbReference type="InterPro" id="IPR036986">
    <property type="entry name" value="S4_RNA-bd_sf"/>
</dbReference>
<comment type="catalytic activity">
    <reaction evidence="5">
        <text>a uridine in RNA = a pseudouridine in RNA</text>
        <dbReference type="Rhea" id="RHEA:48348"/>
        <dbReference type="Rhea" id="RHEA-COMP:12068"/>
        <dbReference type="Rhea" id="RHEA-COMP:12069"/>
        <dbReference type="ChEBI" id="CHEBI:65314"/>
        <dbReference type="ChEBI" id="CHEBI:65315"/>
    </reaction>
</comment>
<dbReference type="Gene3D" id="3.30.2350.10">
    <property type="entry name" value="Pseudouridine synthase"/>
    <property type="match status" value="1"/>
</dbReference>
<accession>H5SDL8</accession>
<evidence type="ECO:0000256" key="1">
    <source>
        <dbReference type="ARBA" id="ARBA00010876"/>
    </source>
</evidence>
<protein>
    <recommendedName>
        <fullName evidence="5">Pseudouridine synthase</fullName>
        <ecNumber evidence="5">5.4.99.-</ecNumber>
    </recommendedName>
</protein>
<dbReference type="Pfam" id="PF00849">
    <property type="entry name" value="PseudoU_synth_2"/>
    <property type="match status" value="1"/>
</dbReference>